<reference evidence="1 2" key="1">
    <citation type="submission" date="2020-03" db="EMBL/GenBank/DDBJ databases">
        <title>Dissostichus mawsoni Genome sequencing and assembly.</title>
        <authorList>
            <person name="Park H."/>
        </authorList>
    </citation>
    <scope>NUCLEOTIDE SEQUENCE [LARGE SCALE GENOMIC DNA]</scope>
    <source>
        <strain evidence="1">DM0001</strain>
        <tissue evidence="1">Muscle</tissue>
    </source>
</reference>
<keyword evidence="2" id="KW-1185">Reference proteome</keyword>
<comment type="caution">
    <text evidence="1">The sequence shown here is derived from an EMBL/GenBank/DDBJ whole genome shotgun (WGS) entry which is preliminary data.</text>
</comment>
<gene>
    <name evidence="1" type="ORF">F7725_023129</name>
</gene>
<accession>A0A7J5YZT5</accession>
<dbReference type="AlphaFoldDB" id="A0A7J5YZT5"/>
<organism evidence="1 2">
    <name type="scientific">Dissostichus mawsoni</name>
    <name type="common">Antarctic cod</name>
    <dbReference type="NCBI Taxonomy" id="36200"/>
    <lineage>
        <taxon>Eukaryota</taxon>
        <taxon>Metazoa</taxon>
        <taxon>Chordata</taxon>
        <taxon>Craniata</taxon>
        <taxon>Vertebrata</taxon>
        <taxon>Euteleostomi</taxon>
        <taxon>Actinopterygii</taxon>
        <taxon>Neopterygii</taxon>
        <taxon>Teleostei</taxon>
        <taxon>Neoteleostei</taxon>
        <taxon>Acanthomorphata</taxon>
        <taxon>Eupercaria</taxon>
        <taxon>Perciformes</taxon>
        <taxon>Notothenioidei</taxon>
        <taxon>Nototheniidae</taxon>
        <taxon>Dissostichus</taxon>
    </lineage>
</organism>
<proteinExistence type="predicted"/>
<name>A0A7J5YZT5_DISMA</name>
<dbReference type="EMBL" id="JAAKFY010000007">
    <property type="protein sequence ID" value="KAF3855074.1"/>
    <property type="molecule type" value="Genomic_DNA"/>
</dbReference>
<evidence type="ECO:0000313" key="2">
    <source>
        <dbReference type="Proteomes" id="UP000518266"/>
    </source>
</evidence>
<sequence>MTSSDHFLHLQSFSMLTPISQLTTGEPRVWPCSLSLRVNCVCDVGILPLRQLLTPPLACVYTPM</sequence>
<dbReference type="Proteomes" id="UP000518266">
    <property type="component" value="Unassembled WGS sequence"/>
</dbReference>
<evidence type="ECO:0000313" key="1">
    <source>
        <dbReference type="EMBL" id="KAF3855074.1"/>
    </source>
</evidence>
<protein>
    <submittedName>
        <fullName evidence="1">Uncharacterized protein</fullName>
    </submittedName>
</protein>